<accession>A0A1G2MEK3</accession>
<protein>
    <submittedName>
        <fullName evidence="1">Uncharacterized protein</fullName>
    </submittedName>
</protein>
<gene>
    <name evidence="1" type="ORF">A3C72_04650</name>
</gene>
<organism evidence="1 2">
    <name type="scientific">Candidatus Taylorbacteria bacterium RIFCSPHIGHO2_02_FULL_43_32b</name>
    <dbReference type="NCBI Taxonomy" id="1802306"/>
    <lineage>
        <taxon>Bacteria</taxon>
        <taxon>Candidatus Tayloriibacteriota</taxon>
    </lineage>
</organism>
<comment type="caution">
    <text evidence="1">The sequence shown here is derived from an EMBL/GenBank/DDBJ whole genome shotgun (WGS) entry which is preliminary data.</text>
</comment>
<dbReference type="Proteomes" id="UP000177130">
    <property type="component" value="Unassembled WGS sequence"/>
</dbReference>
<dbReference type="AlphaFoldDB" id="A0A1G2MEK3"/>
<name>A0A1G2MEK3_9BACT</name>
<proteinExistence type="predicted"/>
<dbReference type="EMBL" id="MHRK01000054">
    <property type="protein sequence ID" value="OHA22340.1"/>
    <property type="molecule type" value="Genomic_DNA"/>
</dbReference>
<sequence>MAVAVKMIPEPGISDGTYKCTDTLGRMEKIKLSSRGYAFDINTSDNRFTCRVENPRLIWQTPQ</sequence>
<evidence type="ECO:0000313" key="1">
    <source>
        <dbReference type="EMBL" id="OHA22340.1"/>
    </source>
</evidence>
<evidence type="ECO:0000313" key="2">
    <source>
        <dbReference type="Proteomes" id="UP000177130"/>
    </source>
</evidence>
<reference evidence="1 2" key="1">
    <citation type="journal article" date="2016" name="Nat. Commun.">
        <title>Thousands of microbial genomes shed light on interconnected biogeochemical processes in an aquifer system.</title>
        <authorList>
            <person name="Anantharaman K."/>
            <person name="Brown C.T."/>
            <person name="Hug L.A."/>
            <person name="Sharon I."/>
            <person name="Castelle C.J."/>
            <person name="Probst A.J."/>
            <person name="Thomas B.C."/>
            <person name="Singh A."/>
            <person name="Wilkins M.J."/>
            <person name="Karaoz U."/>
            <person name="Brodie E.L."/>
            <person name="Williams K.H."/>
            <person name="Hubbard S.S."/>
            <person name="Banfield J.F."/>
        </authorList>
    </citation>
    <scope>NUCLEOTIDE SEQUENCE [LARGE SCALE GENOMIC DNA]</scope>
</reference>